<sequence>MRHPTRLRVADLRVGYGYRTGEVEVVHGISFDIRAGEVLGLVGESGSGKSQTALAVLGLLPHGGEITAGSVRLDGRELTGLDEKRYTALRGTDIAYVPQEPMSNLDPTFTVGSQLVVPLAPQARDVGA</sequence>
<dbReference type="InterPro" id="IPR003439">
    <property type="entry name" value="ABC_transporter-like_ATP-bd"/>
</dbReference>
<dbReference type="SUPFAM" id="SSF52540">
    <property type="entry name" value="P-loop containing nucleoside triphosphate hydrolases"/>
    <property type="match status" value="1"/>
</dbReference>
<dbReference type="InterPro" id="IPR050388">
    <property type="entry name" value="ABC_Ni/Peptide_Import"/>
</dbReference>
<evidence type="ECO:0000256" key="2">
    <source>
        <dbReference type="ARBA" id="ARBA00005417"/>
    </source>
</evidence>
<gene>
    <name evidence="7" type="ORF">L2X98_26410</name>
</gene>
<dbReference type="Gene3D" id="3.40.50.300">
    <property type="entry name" value="P-loop containing nucleotide triphosphate hydrolases"/>
    <property type="match status" value="1"/>
</dbReference>
<accession>A0ABY5NN51</accession>
<feature type="domain" description="ABC transporter" evidence="6">
    <location>
        <begin position="27"/>
        <end position="114"/>
    </location>
</feature>
<comment type="subcellular location">
    <subcellularLocation>
        <location evidence="1">Membrane</location>
    </subcellularLocation>
</comment>
<dbReference type="Pfam" id="PF00005">
    <property type="entry name" value="ABC_tran"/>
    <property type="match status" value="1"/>
</dbReference>
<keyword evidence="7" id="KW-0547">Nucleotide-binding</keyword>
<keyword evidence="5" id="KW-0472">Membrane</keyword>
<keyword evidence="3" id="KW-0813">Transport</keyword>
<protein>
    <submittedName>
        <fullName evidence="7">ATP-binding cassette domain-containing protein</fullName>
    </submittedName>
</protein>
<dbReference type="InterPro" id="IPR027417">
    <property type="entry name" value="P-loop_NTPase"/>
</dbReference>
<reference evidence="7" key="1">
    <citation type="submission" date="2022-01" db="EMBL/GenBank/DDBJ databases">
        <title>Microbacterium eymi and Microbacterium rhizovicinus sp. nov., isolated from the rhizospheric soil of Elymus tsukushiensis, a plant native to the Dokdo Islands, Republic of Korea.</title>
        <authorList>
            <person name="Hwang Y.J."/>
        </authorList>
    </citation>
    <scope>NUCLEOTIDE SEQUENCE</scope>
    <source>
        <strain evidence="7">KUDC0405</strain>
    </source>
</reference>
<keyword evidence="4" id="KW-1003">Cell membrane</keyword>
<evidence type="ECO:0000313" key="7">
    <source>
        <dbReference type="EMBL" id="UUT36600.1"/>
    </source>
</evidence>
<keyword evidence="8" id="KW-1185">Reference proteome</keyword>
<evidence type="ECO:0000313" key="8">
    <source>
        <dbReference type="Proteomes" id="UP001054811"/>
    </source>
</evidence>
<dbReference type="EMBL" id="CP091139">
    <property type="protein sequence ID" value="UUT36600.1"/>
    <property type="molecule type" value="Genomic_DNA"/>
</dbReference>
<evidence type="ECO:0000256" key="5">
    <source>
        <dbReference type="ARBA" id="ARBA00023136"/>
    </source>
</evidence>
<evidence type="ECO:0000256" key="4">
    <source>
        <dbReference type="ARBA" id="ARBA00022475"/>
    </source>
</evidence>
<dbReference type="Proteomes" id="UP001054811">
    <property type="component" value="Chromosome"/>
</dbReference>
<name>A0ABY5NN51_9MICO</name>
<organism evidence="7 8">
    <name type="scientific">Microbacterium elymi</name>
    <dbReference type="NCBI Taxonomy" id="2909587"/>
    <lineage>
        <taxon>Bacteria</taxon>
        <taxon>Bacillati</taxon>
        <taxon>Actinomycetota</taxon>
        <taxon>Actinomycetes</taxon>
        <taxon>Micrococcales</taxon>
        <taxon>Microbacteriaceae</taxon>
        <taxon>Microbacterium</taxon>
    </lineage>
</organism>
<dbReference type="PANTHER" id="PTHR43297:SF2">
    <property type="entry name" value="DIPEPTIDE TRANSPORT ATP-BINDING PROTEIN DPPD"/>
    <property type="match status" value="1"/>
</dbReference>
<dbReference type="GO" id="GO:0005524">
    <property type="term" value="F:ATP binding"/>
    <property type="evidence" value="ECO:0007669"/>
    <property type="project" value="UniProtKB-KW"/>
</dbReference>
<evidence type="ECO:0000256" key="1">
    <source>
        <dbReference type="ARBA" id="ARBA00004370"/>
    </source>
</evidence>
<dbReference type="PANTHER" id="PTHR43297">
    <property type="entry name" value="OLIGOPEPTIDE TRANSPORT ATP-BINDING PROTEIN APPD"/>
    <property type="match status" value="1"/>
</dbReference>
<evidence type="ECO:0000259" key="6">
    <source>
        <dbReference type="Pfam" id="PF00005"/>
    </source>
</evidence>
<proteinExistence type="inferred from homology"/>
<keyword evidence="7" id="KW-0067">ATP-binding</keyword>
<evidence type="ECO:0000256" key="3">
    <source>
        <dbReference type="ARBA" id="ARBA00022448"/>
    </source>
</evidence>
<comment type="similarity">
    <text evidence="2">Belongs to the ABC transporter superfamily.</text>
</comment>